<dbReference type="AlphaFoldDB" id="A0A1Z5JN11"/>
<evidence type="ECO:0000256" key="7">
    <source>
        <dbReference type="SAM" id="Coils"/>
    </source>
</evidence>
<dbReference type="InParanoid" id="A0A1Z5JN11"/>
<reference evidence="10 11" key="1">
    <citation type="journal article" date="2015" name="Plant Cell">
        <title>Oil accumulation by the oleaginous diatom Fistulifera solaris as revealed by the genome and transcriptome.</title>
        <authorList>
            <person name="Tanaka T."/>
            <person name="Maeda Y."/>
            <person name="Veluchamy A."/>
            <person name="Tanaka M."/>
            <person name="Abida H."/>
            <person name="Marechal E."/>
            <person name="Bowler C."/>
            <person name="Muto M."/>
            <person name="Sunaga Y."/>
            <person name="Tanaka M."/>
            <person name="Yoshino T."/>
            <person name="Taniguchi T."/>
            <person name="Fukuda Y."/>
            <person name="Nemoto M."/>
            <person name="Matsumoto M."/>
            <person name="Wong P.S."/>
            <person name="Aburatani S."/>
            <person name="Fujibuchi W."/>
        </authorList>
    </citation>
    <scope>NUCLEOTIDE SEQUENCE [LARGE SCALE GENOMIC DNA]</scope>
    <source>
        <strain evidence="10 11">JPCC DA0580</strain>
    </source>
</reference>
<evidence type="ECO:0000256" key="5">
    <source>
        <dbReference type="ARBA" id="ARBA00023065"/>
    </source>
</evidence>
<evidence type="ECO:0000256" key="6">
    <source>
        <dbReference type="ARBA" id="ARBA00023136"/>
    </source>
</evidence>
<feature type="region of interest" description="Disordered" evidence="8">
    <location>
        <begin position="505"/>
        <end position="535"/>
    </location>
</feature>
<evidence type="ECO:0000256" key="4">
    <source>
        <dbReference type="ARBA" id="ARBA00022989"/>
    </source>
</evidence>
<evidence type="ECO:0000256" key="3">
    <source>
        <dbReference type="ARBA" id="ARBA00022692"/>
    </source>
</evidence>
<feature type="transmembrane region" description="Helical" evidence="9">
    <location>
        <begin position="21"/>
        <end position="42"/>
    </location>
</feature>
<sequence>MIQYKHGVFGLHLLFRLNGSALCKAVTPSILSSIVFILLWQFTNINNDDAQLFFHPYPIGALIGCFTFMLAFRANFSYNRWWEAMTSVYQMHSKWCDVAMELAAFHLQSEHYQKPPAFGAHPELTCLVERERERRNATTLEELENQLDEMIENKQIASRGFHTLLSKRKSTKNMSRKNGSPETKRNNSKSSEHKSASHKKNYGIDWLRSKLITKTKGAVLKTANKNIPKAWEDDSPPLFLQEAAHLLSLLSAVAMSTLRNDLEEAGSPLMVFTPGAPFPHVDPDEYGADVRKDWNVSRYAIVSAMRFMLGTHRNSKSRTLYNAARPFRVIGDVSDAEVEMLQAARGPLAKVALCTMWLEEFICREYMSGSTGKVSSPIISRLFQFISDGMLGYNHARKIAYIPFPFPHAQITSFFVLVVMCLIPVLMLTYLDNEAFGFVLNFLTVLCFSGLHEVSRELEAPFMNAPNDIPLNNFQAQFNESLITMFFGCHPDAYWELHEQGEEVLDNDQKAKSDKDDNQKKADGDSVPMSVIAEQ</sequence>
<dbReference type="GO" id="GO:0016020">
    <property type="term" value="C:membrane"/>
    <property type="evidence" value="ECO:0007669"/>
    <property type="project" value="UniProtKB-SubCell"/>
</dbReference>
<keyword evidence="7" id="KW-0175">Coiled coil</keyword>
<evidence type="ECO:0000256" key="2">
    <source>
        <dbReference type="ARBA" id="ARBA00022448"/>
    </source>
</evidence>
<evidence type="ECO:0000256" key="9">
    <source>
        <dbReference type="SAM" id="Phobius"/>
    </source>
</evidence>
<proteinExistence type="predicted"/>
<keyword evidence="4 9" id="KW-1133">Transmembrane helix</keyword>
<name>A0A1Z5JN11_FISSO</name>
<accession>A0A1Z5JN11</accession>
<feature type="region of interest" description="Disordered" evidence="8">
    <location>
        <begin position="167"/>
        <end position="199"/>
    </location>
</feature>
<dbReference type="Proteomes" id="UP000198406">
    <property type="component" value="Unassembled WGS sequence"/>
</dbReference>
<dbReference type="InterPro" id="IPR044669">
    <property type="entry name" value="YneE/VCCN1/2-like"/>
</dbReference>
<evidence type="ECO:0000256" key="8">
    <source>
        <dbReference type="SAM" id="MobiDB-lite"/>
    </source>
</evidence>
<dbReference type="Pfam" id="PF25539">
    <property type="entry name" value="Bestrophin_2"/>
    <property type="match status" value="1"/>
</dbReference>
<feature type="transmembrane region" description="Helical" evidence="9">
    <location>
        <begin position="54"/>
        <end position="72"/>
    </location>
</feature>
<organism evidence="10 11">
    <name type="scientific">Fistulifera solaris</name>
    <name type="common">Oleaginous diatom</name>
    <dbReference type="NCBI Taxonomy" id="1519565"/>
    <lineage>
        <taxon>Eukaryota</taxon>
        <taxon>Sar</taxon>
        <taxon>Stramenopiles</taxon>
        <taxon>Ochrophyta</taxon>
        <taxon>Bacillariophyta</taxon>
        <taxon>Bacillariophyceae</taxon>
        <taxon>Bacillariophycidae</taxon>
        <taxon>Naviculales</taxon>
        <taxon>Naviculaceae</taxon>
        <taxon>Fistulifera</taxon>
    </lineage>
</organism>
<feature type="compositionally biased region" description="Basic and acidic residues" evidence="8">
    <location>
        <begin position="505"/>
        <end position="524"/>
    </location>
</feature>
<keyword evidence="6 9" id="KW-0472">Membrane</keyword>
<dbReference type="GO" id="GO:0005254">
    <property type="term" value="F:chloride channel activity"/>
    <property type="evidence" value="ECO:0007669"/>
    <property type="project" value="InterPro"/>
</dbReference>
<gene>
    <name evidence="10" type="ORF">FisN_8Lh332</name>
</gene>
<dbReference type="PANTHER" id="PTHR33281:SF20">
    <property type="match status" value="1"/>
</dbReference>
<feature type="transmembrane region" description="Helical" evidence="9">
    <location>
        <begin position="411"/>
        <end position="430"/>
    </location>
</feature>
<dbReference type="OrthoDB" id="41192at2759"/>
<keyword evidence="11" id="KW-1185">Reference proteome</keyword>
<evidence type="ECO:0000256" key="1">
    <source>
        <dbReference type="ARBA" id="ARBA00004141"/>
    </source>
</evidence>
<dbReference type="EMBL" id="BDSP01000092">
    <property type="protein sequence ID" value="GAX15374.1"/>
    <property type="molecule type" value="Genomic_DNA"/>
</dbReference>
<keyword evidence="3 9" id="KW-0812">Transmembrane</keyword>
<feature type="coiled-coil region" evidence="7">
    <location>
        <begin position="133"/>
        <end position="160"/>
    </location>
</feature>
<keyword evidence="2" id="KW-0813">Transport</keyword>
<dbReference type="PANTHER" id="PTHR33281">
    <property type="entry name" value="UPF0187 PROTEIN YNEE"/>
    <property type="match status" value="1"/>
</dbReference>
<evidence type="ECO:0000313" key="11">
    <source>
        <dbReference type="Proteomes" id="UP000198406"/>
    </source>
</evidence>
<feature type="compositionally biased region" description="Basic and acidic residues" evidence="8">
    <location>
        <begin position="182"/>
        <end position="195"/>
    </location>
</feature>
<protein>
    <submittedName>
        <fullName evidence="10">Uncharacterized protein</fullName>
    </submittedName>
</protein>
<comment type="caution">
    <text evidence="10">The sequence shown here is derived from an EMBL/GenBank/DDBJ whole genome shotgun (WGS) entry which is preliminary data.</text>
</comment>
<evidence type="ECO:0000313" key="10">
    <source>
        <dbReference type="EMBL" id="GAX15374.1"/>
    </source>
</evidence>
<keyword evidence="5" id="KW-0406">Ion transport</keyword>
<comment type="subcellular location">
    <subcellularLocation>
        <location evidence="1">Membrane</location>
        <topology evidence="1">Multi-pass membrane protein</topology>
    </subcellularLocation>
</comment>